<keyword evidence="6 9" id="KW-0503">Monooxygenase</keyword>
<dbReference type="PANTHER" id="PTHR46028:SF2">
    <property type="entry name" value="KYNURENINE 3-MONOOXYGENASE"/>
    <property type="match status" value="1"/>
</dbReference>
<comment type="cofactor">
    <cofactor evidence="1">
        <name>FAD</name>
        <dbReference type="ChEBI" id="CHEBI:57692"/>
    </cofactor>
</comment>
<evidence type="ECO:0000256" key="5">
    <source>
        <dbReference type="ARBA" id="ARBA00023002"/>
    </source>
</evidence>
<dbReference type="EMBL" id="JATN01000310">
    <property type="protein sequence ID" value="EUC66128.1"/>
    <property type="molecule type" value="Genomic_DNA"/>
</dbReference>
<feature type="non-terminal residue" evidence="9">
    <location>
        <position position="458"/>
    </location>
</feature>
<organism evidence="9 10">
    <name type="scientific">Rhizoctonia solani AG-3 Rhs1AP</name>
    <dbReference type="NCBI Taxonomy" id="1086054"/>
    <lineage>
        <taxon>Eukaryota</taxon>
        <taxon>Fungi</taxon>
        <taxon>Dikarya</taxon>
        <taxon>Basidiomycota</taxon>
        <taxon>Agaricomycotina</taxon>
        <taxon>Agaricomycetes</taxon>
        <taxon>Cantharellales</taxon>
        <taxon>Ceratobasidiaceae</taxon>
        <taxon>Rhizoctonia</taxon>
    </lineage>
</organism>
<evidence type="ECO:0000256" key="1">
    <source>
        <dbReference type="ARBA" id="ARBA00001974"/>
    </source>
</evidence>
<evidence type="ECO:0000256" key="2">
    <source>
        <dbReference type="ARBA" id="ARBA00022630"/>
    </source>
</evidence>
<evidence type="ECO:0000256" key="7">
    <source>
        <dbReference type="SAM" id="Phobius"/>
    </source>
</evidence>
<evidence type="ECO:0000259" key="8">
    <source>
        <dbReference type="Pfam" id="PF01494"/>
    </source>
</evidence>
<keyword evidence="7" id="KW-0472">Membrane</keyword>
<dbReference type="Pfam" id="PF01494">
    <property type="entry name" value="FAD_binding_3"/>
    <property type="match status" value="1"/>
</dbReference>
<dbReference type="GO" id="GO:0004502">
    <property type="term" value="F:kynurenine 3-monooxygenase activity"/>
    <property type="evidence" value="ECO:0007669"/>
    <property type="project" value="TreeGrafter"/>
</dbReference>
<feature type="transmembrane region" description="Helical" evidence="7">
    <location>
        <begin position="432"/>
        <end position="456"/>
    </location>
</feature>
<dbReference type="InterPro" id="IPR036188">
    <property type="entry name" value="FAD/NAD-bd_sf"/>
</dbReference>
<keyword evidence="4" id="KW-0521">NADP</keyword>
<keyword evidence="3" id="KW-0274">FAD</keyword>
<name>X8JSZ7_9AGAM</name>
<dbReference type="GO" id="GO:0005741">
    <property type="term" value="C:mitochondrial outer membrane"/>
    <property type="evidence" value="ECO:0007669"/>
    <property type="project" value="TreeGrafter"/>
</dbReference>
<evidence type="ECO:0000313" key="10">
    <source>
        <dbReference type="Proteomes" id="UP000030108"/>
    </source>
</evidence>
<dbReference type="InterPro" id="IPR002938">
    <property type="entry name" value="FAD-bd"/>
</dbReference>
<dbReference type="SUPFAM" id="SSF51905">
    <property type="entry name" value="FAD/NAD(P)-binding domain"/>
    <property type="match status" value="1"/>
</dbReference>
<dbReference type="GO" id="GO:0071949">
    <property type="term" value="F:FAD binding"/>
    <property type="evidence" value="ECO:0007669"/>
    <property type="project" value="InterPro"/>
</dbReference>
<reference evidence="10" key="1">
    <citation type="journal article" date="2014" name="Genome Announc.">
        <title>Draft genome sequence of the plant-pathogenic soil fungus Rhizoctonia solani anastomosis group 3 strain Rhs1AP.</title>
        <authorList>
            <person name="Cubeta M.A."/>
            <person name="Thomas E."/>
            <person name="Dean R.A."/>
            <person name="Jabaji S."/>
            <person name="Neate S.M."/>
            <person name="Tavantzis S."/>
            <person name="Toda T."/>
            <person name="Vilgalys R."/>
            <person name="Bharathan N."/>
            <person name="Fedorova-Abrams N."/>
            <person name="Pakala S.B."/>
            <person name="Pakala S.M."/>
            <person name="Zafar N."/>
            <person name="Joardar V."/>
            <person name="Losada L."/>
            <person name="Nierman W.C."/>
        </authorList>
    </citation>
    <scope>NUCLEOTIDE SEQUENCE [LARGE SCALE GENOMIC DNA]</scope>
    <source>
        <strain evidence="10">AG-3</strain>
    </source>
</reference>
<dbReference type="AlphaFoldDB" id="X8JSZ7"/>
<dbReference type="Proteomes" id="UP000030108">
    <property type="component" value="Unassembled WGS sequence"/>
</dbReference>
<evidence type="ECO:0000256" key="4">
    <source>
        <dbReference type="ARBA" id="ARBA00022857"/>
    </source>
</evidence>
<accession>X8JSZ7</accession>
<comment type="caution">
    <text evidence="9">The sequence shown here is derived from an EMBL/GenBank/DDBJ whole genome shotgun (WGS) entry which is preliminary data.</text>
</comment>
<sequence>MAHKQSGFLRPRKVIVVGAGPVGCLSALSFAKQGWEVEVFEGRPDMREPEAKANLSLRSINLAISSRGISALSVVDPAIADRFMQNVIPMRGRMIHDSLGRCQSQLYDRDGQCINSIDRGLLNIGLLDELSSYNNIQLHFRTKLTTVDFNSRVATFATGEKVFNVDFDLCIGRGVNGEPTFLLDPNHLHIWPRHSFMLIALPNKDRSFTCTLFAPTKDLDQLDTTDKFVAWFQVHFRDALDHIGCDRLVASFERNPRNSLICVKANPYHYKDRAVIIGDAAHAMTPFYGQGLNCGLEDVRVLMNTLLSFGVSSTVSATEAPSEDIQLSQALAYYSEHRHQDLVAICDLAMGNYVEMRHSVTTPIYRLRKWIDETLAGFASSLPWQSLVPILAQTTFPVDAAKGWISLYTMVTFRPDISYATAQRKAREQAKLITQVGTLVIILVVLLFACLIKYLLNL</sequence>
<evidence type="ECO:0000256" key="6">
    <source>
        <dbReference type="ARBA" id="ARBA00023033"/>
    </source>
</evidence>
<dbReference type="PRINTS" id="PR00420">
    <property type="entry name" value="RNGMNOXGNASE"/>
</dbReference>
<evidence type="ECO:0000313" key="9">
    <source>
        <dbReference type="EMBL" id="EUC66128.1"/>
    </source>
</evidence>
<dbReference type="OrthoDB" id="10053569at2759"/>
<keyword evidence="7" id="KW-1133">Transmembrane helix</keyword>
<protein>
    <submittedName>
        <fullName evidence="9">Kynurenine 3-monooxygenase, putative</fullName>
    </submittedName>
</protein>
<evidence type="ECO:0000256" key="3">
    <source>
        <dbReference type="ARBA" id="ARBA00022827"/>
    </source>
</evidence>
<keyword evidence="7" id="KW-0812">Transmembrane</keyword>
<keyword evidence="2" id="KW-0285">Flavoprotein</keyword>
<gene>
    <name evidence="9" type="ORF">RSOL_506970</name>
</gene>
<proteinExistence type="predicted"/>
<dbReference type="GO" id="GO:0070189">
    <property type="term" value="P:kynurenine metabolic process"/>
    <property type="evidence" value="ECO:0007669"/>
    <property type="project" value="TreeGrafter"/>
</dbReference>
<dbReference type="Gene3D" id="3.50.50.60">
    <property type="entry name" value="FAD/NAD(P)-binding domain"/>
    <property type="match status" value="2"/>
</dbReference>
<feature type="domain" description="FAD-binding" evidence="8">
    <location>
        <begin position="266"/>
        <end position="307"/>
    </location>
</feature>
<keyword evidence="5" id="KW-0560">Oxidoreductase</keyword>
<dbReference type="PANTHER" id="PTHR46028">
    <property type="entry name" value="KYNURENINE 3-MONOOXYGENASE"/>
    <property type="match status" value="1"/>
</dbReference>